<dbReference type="Proteomes" id="UP001219525">
    <property type="component" value="Unassembled WGS sequence"/>
</dbReference>
<keyword evidence="2" id="KW-1185">Reference proteome</keyword>
<dbReference type="EMBL" id="JARJCW010000003">
    <property type="protein sequence ID" value="KAJ7226671.1"/>
    <property type="molecule type" value="Genomic_DNA"/>
</dbReference>
<dbReference type="AlphaFoldDB" id="A0AAD6YQI8"/>
<gene>
    <name evidence="1" type="ORF">GGX14DRAFT_385483</name>
</gene>
<evidence type="ECO:0000313" key="2">
    <source>
        <dbReference type="Proteomes" id="UP001219525"/>
    </source>
</evidence>
<organism evidence="1 2">
    <name type="scientific">Mycena pura</name>
    <dbReference type="NCBI Taxonomy" id="153505"/>
    <lineage>
        <taxon>Eukaryota</taxon>
        <taxon>Fungi</taxon>
        <taxon>Dikarya</taxon>
        <taxon>Basidiomycota</taxon>
        <taxon>Agaricomycotina</taxon>
        <taxon>Agaricomycetes</taxon>
        <taxon>Agaricomycetidae</taxon>
        <taxon>Agaricales</taxon>
        <taxon>Marasmiineae</taxon>
        <taxon>Mycenaceae</taxon>
        <taxon>Mycena</taxon>
    </lineage>
</organism>
<evidence type="ECO:0008006" key="3">
    <source>
        <dbReference type="Google" id="ProtNLM"/>
    </source>
</evidence>
<accession>A0AAD6YQI8</accession>
<dbReference type="SUPFAM" id="SSF89372">
    <property type="entry name" value="Fucose-specific lectin"/>
    <property type="match status" value="1"/>
</dbReference>
<name>A0AAD6YQI8_9AGAR</name>
<dbReference type="Gene3D" id="2.120.10.70">
    <property type="entry name" value="Fucose-specific lectin"/>
    <property type="match status" value="1"/>
</dbReference>
<protein>
    <recommendedName>
        <fullName evidence="3">Fucose-specific lectin</fullName>
    </recommendedName>
</protein>
<comment type="caution">
    <text evidence="1">The sequence shown here is derived from an EMBL/GenBank/DDBJ whole genome shotgun (WGS) entry which is preliminary data.</text>
</comment>
<reference evidence="1" key="1">
    <citation type="submission" date="2023-03" db="EMBL/GenBank/DDBJ databases">
        <title>Massive genome expansion in bonnet fungi (Mycena s.s.) driven by repeated elements and novel gene families across ecological guilds.</title>
        <authorList>
            <consortium name="Lawrence Berkeley National Laboratory"/>
            <person name="Harder C.B."/>
            <person name="Miyauchi S."/>
            <person name="Viragh M."/>
            <person name="Kuo A."/>
            <person name="Thoen E."/>
            <person name="Andreopoulos B."/>
            <person name="Lu D."/>
            <person name="Skrede I."/>
            <person name="Drula E."/>
            <person name="Henrissat B."/>
            <person name="Morin E."/>
            <person name="Kohler A."/>
            <person name="Barry K."/>
            <person name="LaButti K."/>
            <person name="Morin E."/>
            <person name="Salamov A."/>
            <person name="Lipzen A."/>
            <person name="Mereny Z."/>
            <person name="Hegedus B."/>
            <person name="Baldrian P."/>
            <person name="Stursova M."/>
            <person name="Weitz H."/>
            <person name="Taylor A."/>
            <person name="Grigoriev I.V."/>
            <person name="Nagy L.G."/>
            <person name="Martin F."/>
            <person name="Kauserud H."/>
        </authorList>
    </citation>
    <scope>NUCLEOTIDE SEQUENCE</scope>
    <source>
        <strain evidence="1">9144</strain>
    </source>
</reference>
<proteinExistence type="predicted"/>
<sequence length="252" mass="27515">MPNGIAAIQWTDNPTSTKLASEPADPELASVSATVTSLAAVDISANGELHWRLFYQASASDNSIQQIDYYDNKWHTATTICTGTIPRTPLAAVDTITPPGKPDTSATLILFFKDIDGDPDEEYLRLFAWQYGSRLDHPASSTICIRDGSRDAAYQVSPGHPRRDKMAPSGFIYPMPRGPRSRFELGIAAEPLAAITEISGSGERIITVYTGSESGKEISGFCCHDEVWTQIDPVQWDNLTTYTLCPEDIDPA</sequence>
<evidence type="ECO:0000313" key="1">
    <source>
        <dbReference type="EMBL" id="KAJ7226671.1"/>
    </source>
</evidence>